<feature type="binding site" evidence="2">
    <location>
        <position position="158"/>
    </location>
    <ligand>
        <name>Mn(2+)</name>
        <dbReference type="ChEBI" id="CHEBI:29035"/>
        <label>2</label>
    </ligand>
</feature>
<feature type="binding site" evidence="2">
    <location>
        <position position="97"/>
    </location>
    <ligand>
        <name>Mn(2+)</name>
        <dbReference type="ChEBI" id="CHEBI:29035"/>
        <label>2</label>
    </ligand>
</feature>
<dbReference type="AlphaFoldDB" id="A0A381E358"/>
<dbReference type="InterPro" id="IPR002933">
    <property type="entry name" value="Peptidase_M20"/>
</dbReference>
<dbReference type="SUPFAM" id="SSF55031">
    <property type="entry name" value="Bacterial exopeptidase dimerisation domain"/>
    <property type="match status" value="1"/>
</dbReference>
<evidence type="ECO:0000256" key="2">
    <source>
        <dbReference type="PIRSR" id="PIRSR005962-1"/>
    </source>
</evidence>
<evidence type="ECO:0000313" key="5">
    <source>
        <dbReference type="Proteomes" id="UP000254572"/>
    </source>
</evidence>
<dbReference type="GO" id="GO:0004046">
    <property type="term" value="F:aminoacylase activity"/>
    <property type="evidence" value="ECO:0007669"/>
    <property type="project" value="UniProtKB-EC"/>
</dbReference>
<evidence type="ECO:0000259" key="3">
    <source>
        <dbReference type="Pfam" id="PF07687"/>
    </source>
</evidence>
<protein>
    <submittedName>
        <fullName evidence="4">N-acyl-L-amino acid amidohydrolase</fullName>
        <ecNumber evidence="4">3.5.1.14</ecNumber>
    </submittedName>
</protein>
<dbReference type="InterPro" id="IPR011650">
    <property type="entry name" value="Peptidase_M20_dimer"/>
</dbReference>
<proteinExistence type="predicted"/>
<keyword evidence="2" id="KW-0479">Metal-binding</keyword>
<dbReference type="PIRSF" id="PIRSF005962">
    <property type="entry name" value="Pept_M20D_amidohydro"/>
    <property type="match status" value="1"/>
</dbReference>
<accession>A0A381E358</accession>
<keyword evidence="5" id="KW-1185">Reference proteome</keyword>
<feature type="binding site" evidence="2">
    <location>
        <position position="99"/>
    </location>
    <ligand>
        <name>Mn(2+)</name>
        <dbReference type="ChEBI" id="CHEBI:29035"/>
        <label>2</label>
    </ligand>
</feature>
<reference evidence="4 5" key="1">
    <citation type="submission" date="2018-06" db="EMBL/GenBank/DDBJ databases">
        <authorList>
            <consortium name="Pathogen Informatics"/>
            <person name="Doyle S."/>
        </authorList>
    </citation>
    <scope>NUCLEOTIDE SEQUENCE [LARGE SCALE GENOMIC DNA]</scope>
    <source>
        <strain evidence="4 5">NCTC13294</strain>
    </source>
</reference>
<dbReference type="Pfam" id="PF01546">
    <property type="entry name" value="Peptidase_M20"/>
    <property type="match status" value="1"/>
</dbReference>
<keyword evidence="2" id="KW-0464">Manganese</keyword>
<dbReference type="SUPFAM" id="SSF53187">
    <property type="entry name" value="Zn-dependent exopeptidases"/>
    <property type="match status" value="1"/>
</dbReference>
<organism evidence="4 5">
    <name type="scientific">Cardiobacterium valvarum</name>
    <dbReference type="NCBI Taxonomy" id="194702"/>
    <lineage>
        <taxon>Bacteria</taxon>
        <taxon>Pseudomonadati</taxon>
        <taxon>Pseudomonadota</taxon>
        <taxon>Gammaproteobacteria</taxon>
        <taxon>Cardiobacteriales</taxon>
        <taxon>Cardiobacteriaceae</taxon>
        <taxon>Cardiobacterium</taxon>
    </lineage>
</organism>
<dbReference type="Gene3D" id="3.30.70.360">
    <property type="match status" value="1"/>
</dbReference>
<dbReference type="FunFam" id="3.30.70.360:FF:000001">
    <property type="entry name" value="N-acetyldiaminopimelate deacetylase"/>
    <property type="match status" value="1"/>
</dbReference>
<feature type="binding site" evidence="2">
    <location>
        <position position="355"/>
    </location>
    <ligand>
        <name>Mn(2+)</name>
        <dbReference type="ChEBI" id="CHEBI:29035"/>
        <label>2</label>
    </ligand>
</feature>
<comment type="cofactor">
    <cofactor evidence="2">
        <name>Mn(2+)</name>
        <dbReference type="ChEBI" id="CHEBI:29035"/>
    </cofactor>
    <text evidence="2">The Mn(2+) ion enhances activity.</text>
</comment>
<dbReference type="OrthoDB" id="9777385at2"/>
<keyword evidence="1 4" id="KW-0378">Hydrolase</keyword>
<dbReference type="EC" id="3.5.1.14" evidence="4"/>
<evidence type="ECO:0000313" key="4">
    <source>
        <dbReference type="EMBL" id="SUX20624.1"/>
    </source>
</evidence>
<dbReference type="InterPro" id="IPR036264">
    <property type="entry name" value="Bact_exopeptidase_dim_dom"/>
</dbReference>
<dbReference type="GO" id="GO:0019877">
    <property type="term" value="P:diaminopimelate biosynthetic process"/>
    <property type="evidence" value="ECO:0007669"/>
    <property type="project" value="UniProtKB-ARBA"/>
</dbReference>
<dbReference type="EMBL" id="UFUW01000001">
    <property type="protein sequence ID" value="SUX20624.1"/>
    <property type="molecule type" value="Genomic_DNA"/>
</dbReference>
<evidence type="ECO:0000256" key="1">
    <source>
        <dbReference type="ARBA" id="ARBA00022801"/>
    </source>
</evidence>
<dbReference type="Gene3D" id="3.40.630.10">
    <property type="entry name" value="Zn peptidases"/>
    <property type="match status" value="1"/>
</dbReference>
<dbReference type="PANTHER" id="PTHR11014:SF63">
    <property type="entry name" value="METALLOPEPTIDASE, PUTATIVE (AFU_ORTHOLOGUE AFUA_6G09600)-RELATED"/>
    <property type="match status" value="1"/>
</dbReference>
<dbReference type="NCBIfam" id="TIGR01891">
    <property type="entry name" value="amidohydrolases"/>
    <property type="match status" value="1"/>
</dbReference>
<dbReference type="PANTHER" id="PTHR11014">
    <property type="entry name" value="PEPTIDASE M20 FAMILY MEMBER"/>
    <property type="match status" value="1"/>
</dbReference>
<dbReference type="Proteomes" id="UP000254572">
    <property type="component" value="Unassembled WGS sequence"/>
</dbReference>
<dbReference type="GO" id="GO:0050118">
    <property type="term" value="F:N-acetyldiaminopimelate deacetylase activity"/>
    <property type="evidence" value="ECO:0007669"/>
    <property type="project" value="UniProtKB-ARBA"/>
</dbReference>
<dbReference type="RefSeq" id="WP_115611028.1">
    <property type="nucleotide sequence ID" value="NZ_JBHLZC010000001.1"/>
</dbReference>
<gene>
    <name evidence="4" type="primary">amaA</name>
    <name evidence="4" type="ORF">NCTC13294_00791</name>
</gene>
<name>A0A381E358_9GAMM</name>
<dbReference type="GO" id="GO:0046872">
    <property type="term" value="F:metal ion binding"/>
    <property type="evidence" value="ECO:0007669"/>
    <property type="project" value="UniProtKB-KW"/>
</dbReference>
<sequence length="387" mass="42677">MTPYLQRLVEWRRHLHQHPELSFEEVETSRFIAEEMGRLKHASRIERLTPTSVVVVFATGKPGAKIGLRADIDALPIQEERDDLPFRSVNDGKMHACGHDGHTAILMAACQYLDDHYDHLSGEIHAIFQHAEEKLPGGAREMVATGYFDDFDFIYGQHLFSTSPVGILDIKDGMASANTDAYYLTIRGKGGHAAMPEGSIDPVVIGAQFITLLQSIVSRRVSPHDALVISNTVFRAGHAQNVIPDSAELVGSVRTTSEEHRQFARKAIEDLIKNLCTANGASYELDYQIGYDVTWNDPAKTAIVRELATARFGADHVVSLPGMMAGEDFSAFARCVPSTYAVIGSGSPGFDYPHHHPQFGLDERSFSIGLHMMVDIAMNSARFKTPT</sequence>
<dbReference type="Pfam" id="PF07687">
    <property type="entry name" value="M20_dimer"/>
    <property type="match status" value="1"/>
</dbReference>
<feature type="binding site" evidence="2">
    <location>
        <position position="133"/>
    </location>
    <ligand>
        <name>Mn(2+)</name>
        <dbReference type="ChEBI" id="CHEBI:29035"/>
        <label>2</label>
    </ligand>
</feature>
<dbReference type="InterPro" id="IPR017439">
    <property type="entry name" value="Amidohydrolase"/>
</dbReference>
<feature type="domain" description="Peptidase M20 dimerisation" evidence="3">
    <location>
        <begin position="182"/>
        <end position="275"/>
    </location>
</feature>